<feature type="domain" description="Glycosyl transferase family 3 N-terminal" evidence="3">
    <location>
        <begin position="13"/>
        <end position="66"/>
    </location>
</feature>
<dbReference type="SUPFAM" id="SSF52418">
    <property type="entry name" value="Nucleoside phosphorylase/phosphoribosyltransferase catalytic domain"/>
    <property type="match status" value="1"/>
</dbReference>
<dbReference type="GO" id="GO:0003677">
    <property type="term" value="F:DNA binding"/>
    <property type="evidence" value="ECO:0007669"/>
    <property type="project" value="UniProtKB-KW"/>
</dbReference>
<dbReference type="EMBL" id="BSOG01000002">
    <property type="protein sequence ID" value="GLR13305.1"/>
    <property type="molecule type" value="Genomic_DNA"/>
</dbReference>
<keyword evidence="2" id="KW-0808">Transferase</keyword>
<evidence type="ECO:0000313" key="5">
    <source>
        <dbReference type="Proteomes" id="UP001156706"/>
    </source>
</evidence>
<keyword evidence="5" id="KW-1185">Reference proteome</keyword>
<name>A0ABQ5YEE2_9NEIS</name>
<dbReference type="RefSeq" id="WP_284196411.1">
    <property type="nucleotide sequence ID" value="NZ_BSOG01000002.1"/>
</dbReference>
<dbReference type="SUPFAM" id="SSF47648">
    <property type="entry name" value="Nucleoside phosphorylase/phosphoribosyltransferase N-terminal domain"/>
    <property type="match status" value="1"/>
</dbReference>
<dbReference type="Gene3D" id="3.40.1030.10">
    <property type="entry name" value="Nucleoside phosphorylase/phosphoribosyltransferase catalytic domain"/>
    <property type="match status" value="1"/>
</dbReference>
<evidence type="ECO:0000256" key="1">
    <source>
        <dbReference type="ARBA" id="ARBA00022676"/>
    </source>
</evidence>
<sequence length="328" mass="35229">MSYTRLLKAMTSSDPRDLNQDEARSLFAAMLDGGIPDFELGALLMALRLKGEHIDELDGAAEALAARTAKLAGGEKPAVVLPTYGGARGFPNLTPLLALLLRRFEIPVLLHGELDGHGRVATAYVLRELGIMPVANLARADEVLTREGLVFLPVGALAPGLAGLLALRARLGVRHLGHQAAKLLQPFEDARALTVIGATHADRLERFRLICLGRRRRALVLMGTEGEPFADPRHRPEIDLLRDGEQEVLFRAENGSFSPTGMLPASLDAAATARWIQAVLAGDVPVPTPIVNQLACCLYGIGYVDDMNQAKAIAAVEVGVLAQRRRVA</sequence>
<keyword evidence="1" id="KW-0328">Glycosyltransferase</keyword>
<organism evidence="4 5">
    <name type="scientific">Chitinimonas prasina</name>
    <dbReference type="NCBI Taxonomy" id="1434937"/>
    <lineage>
        <taxon>Bacteria</taxon>
        <taxon>Pseudomonadati</taxon>
        <taxon>Pseudomonadota</taxon>
        <taxon>Betaproteobacteria</taxon>
        <taxon>Neisseriales</taxon>
        <taxon>Chitinibacteraceae</taxon>
        <taxon>Chitinimonas</taxon>
    </lineage>
</organism>
<evidence type="ECO:0000256" key="2">
    <source>
        <dbReference type="ARBA" id="ARBA00022679"/>
    </source>
</evidence>
<dbReference type="InterPro" id="IPR035902">
    <property type="entry name" value="Nuc_phospho_transferase"/>
</dbReference>
<dbReference type="InterPro" id="IPR036320">
    <property type="entry name" value="Glycosyl_Trfase_fam3_N_dom_sf"/>
</dbReference>
<dbReference type="Proteomes" id="UP001156706">
    <property type="component" value="Unassembled WGS sequence"/>
</dbReference>
<dbReference type="InterPro" id="IPR005940">
    <property type="entry name" value="Anthranilate_Pribosyl_Tfrase"/>
</dbReference>
<evidence type="ECO:0000313" key="4">
    <source>
        <dbReference type="EMBL" id="GLR13305.1"/>
    </source>
</evidence>
<proteinExistence type="predicted"/>
<comment type="caution">
    <text evidence="4">The sequence shown here is derived from an EMBL/GenBank/DDBJ whole genome shotgun (WGS) entry which is preliminary data.</text>
</comment>
<evidence type="ECO:0000259" key="3">
    <source>
        <dbReference type="Pfam" id="PF02885"/>
    </source>
</evidence>
<dbReference type="InterPro" id="IPR017459">
    <property type="entry name" value="Glycosyl_Trfase_fam3_N_dom"/>
</dbReference>
<dbReference type="Gene3D" id="1.20.970.10">
    <property type="entry name" value="Transferase, Pyrimidine Nucleoside Phosphorylase, Chain C"/>
    <property type="match status" value="1"/>
</dbReference>
<keyword evidence="4" id="KW-0238">DNA-binding</keyword>
<dbReference type="PANTHER" id="PTHR43285:SF4">
    <property type="entry name" value="TRANSFERASE"/>
    <property type="match status" value="1"/>
</dbReference>
<reference evidence="5" key="1">
    <citation type="journal article" date="2019" name="Int. J. Syst. Evol. Microbiol.">
        <title>The Global Catalogue of Microorganisms (GCM) 10K type strain sequencing project: providing services to taxonomists for standard genome sequencing and annotation.</title>
        <authorList>
            <consortium name="The Broad Institute Genomics Platform"/>
            <consortium name="The Broad Institute Genome Sequencing Center for Infectious Disease"/>
            <person name="Wu L."/>
            <person name="Ma J."/>
        </authorList>
    </citation>
    <scope>NUCLEOTIDE SEQUENCE [LARGE SCALE GENOMIC DNA]</scope>
    <source>
        <strain evidence="5">NBRC 110044</strain>
    </source>
</reference>
<protein>
    <submittedName>
        <fullName evidence="4">DNA-binding protein YbiB</fullName>
    </submittedName>
</protein>
<gene>
    <name evidence="4" type="primary">ybiB</name>
    <name evidence="4" type="ORF">GCM10007907_20950</name>
</gene>
<dbReference type="Pfam" id="PF02885">
    <property type="entry name" value="Glycos_trans_3N"/>
    <property type="match status" value="1"/>
</dbReference>
<dbReference type="PANTHER" id="PTHR43285">
    <property type="entry name" value="ANTHRANILATE PHOSPHORIBOSYLTRANSFERASE"/>
    <property type="match status" value="1"/>
</dbReference>
<dbReference type="NCBIfam" id="NF006005">
    <property type="entry name" value="PRK08136.1"/>
    <property type="match status" value="1"/>
</dbReference>
<accession>A0ABQ5YEE2</accession>